<name>A0A814SMI6_9BILA</name>
<dbReference type="Proteomes" id="UP000682733">
    <property type="component" value="Unassembled WGS sequence"/>
</dbReference>
<dbReference type="EMBL" id="CAJNOK010021061">
    <property type="protein sequence ID" value="CAF1326568.1"/>
    <property type="molecule type" value="Genomic_DNA"/>
</dbReference>
<dbReference type="EMBL" id="CAJNOQ010006856">
    <property type="protein sequence ID" value="CAF1149551.1"/>
    <property type="molecule type" value="Genomic_DNA"/>
</dbReference>
<evidence type="ECO:0000313" key="6">
    <source>
        <dbReference type="EMBL" id="CAF3913072.1"/>
    </source>
</evidence>
<dbReference type="EMBL" id="CAJOBC010006856">
    <property type="protein sequence ID" value="CAF3913072.1"/>
    <property type="molecule type" value="Genomic_DNA"/>
</dbReference>
<accession>A0A814SMI6</accession>
<sequence length="124" mass="13819">MNYSLLLLSFILTTLLVRKSYSQNTDNGTFSEETSELPPTSTASDMDESYRRTSRIVGSTFAGVIGTVVIGGIVFASVRFIRQRISKHKSSKDMKAALVTNEKVSFARPPDEFTEPAELITERY</sequence>
<dbReference type="Proteomes" id="UP000663829">
    <property type="component" value="Unassembled WGS sequence"/>
</dbReference>
<keyword evidence="8" id="KW-1185">Reference proteome</keyword>
<dbReference type="AlphaFoldDB" id="A0A814SMI6"/>
<evidence type="ECO:0000256" key="1">
    <source>
        <dbReference type="SAM" id="MobiDB-lite"/>
    </source>
</evidence>
<evidence type="ECO:0000313" key="7">
    <source>
        <dbReference type="EMBL" id="CAF4137769.1"/>
    </source>
</evidence>
<keyword evidence="2" id="KW-1133">Transmembrane helix</keyword>
<reference evidence="4" key="1">
    <citation type="submission" date="2021-02" db="EMBL/GenBank/DDBJ databases">
        <authorList>
            <person name="Nowell W R."/>
        </authorList>
    </citation>
    <scope>NUCLEOTIDE SEQUENCE</scope>
</reference>
<proteinExistence type="predicted"/>
<evidence type="ECO:0000313" key="5">
    <source>
        <dbReference type="EMBL" id="CAF1326568.1"/>
    </source>
</evidence>
<dbReference type="Proteomes" id="UP000677228">
    <property type="component" value="Unassembled WGS sequence"/>
</dbReference>
<organism evidence="4 8">
    <name type="scientific">Didymodactylos carnosus</name>
    <dbReference type="NCBI Taxonomy" id="1234261"/>
    <lineage>
        <taxon>Eukaryota</taxon>
        <taxon>Metazoa</taxon>
        <taxon>Spiralia</taxon>
        <taxon>Gnathifera</taxon>
        <taxon>Rotifera</taxon>
        <taxon>Eurotatoria</taxon>
        <taxon>Bdelloidea</taxon>
        <taxon>Philodinida</taxon>
        <taxon>Philodinidae</taxon>
        <taxon>Didymodactylos</taxon>
    </lineage>
</organism>
<keyword evidence="2" id="KW-0812">Transmembrane</keyword>
<feature type="signal peptide" evidence="3">
    <location>
        <begin position="1"/>
        <end position="22"/>
    </location>
</feature>
<feature type="transmembrane region" description="Helical" evidence="2">
    <location>
        <begin position="56"/>
        <end position="81"/>
    </location>
</feature>
<evidence type="ECO:0000256" key="3">
    <source>
        <dbReference type="SAM" id="SignalP"/>
    </source>
</evidence>
<evidence type="ECO:0000256" key="2">
    <source>
        <dbReference type="SAM" id="Phobius"/>
    </source>
</evidence>
<dbReference type="EMBL" id="CAJOBA010042674">
    <property type="protein sequence ID" value="CAF4137769.1"/>
    <property type="molecule type" value="Genomic_DNA"/>
</dbReference>
<gene>
    <name evidence="4" type="ORF">GPM918_LOCUS21106</name>
    <name evidence="5" type="ORF">OVA965_LOCUS29689</name>
    <name evidence="6" type="ORF">SRO942_LOCUS21103</name>
    <name evidence="7" type="ORF">TMI583_LOCUS30471</name>
</gene>
<comment type="caution">
    <text evidence="4">The sequence shown here is derived from an EMBL/GenBank/DDBJ whole genome shotgun (WGS) entry which is preliminary data.</text>
</comment>
<evidence type="ECO:0000313" key="4">
    <source>
        <dbReference type="EMBL" id="CAF1149551.1"/>
    </source>
</evidence>
<dbReference type="Proteomes" id="UP000681722">
    <property type="component" value="Unassembled WGS sequence"/>
</dbReference>
<keyword evidence="2" id="KW-0472">Membrane</keyword>
<feature type="compositionally biased region" description="Polar residues" evidence="1">
    <location>
        <begin position="24"/>
        <end position="44"/>
    </location>
</feature>
<keyword evidence="3" id="KW-0732">Signal</keyword>
<feature type="region of interest" description="Disordered" evidence="1">
    <location>
        <begin position="24"/>
        <end position="48"/>
    </location>
</feature>
<evidence type="ECO:0000313" key="8">
    <source>
        <dbReference type="Proteomes" id="UP000663829"/>
    </source>
</evidence>
<feature type="chain" id="PRO_5036410780" evidence="3">
    <location>
        <begin position="23"/>
        <end position="124"/>
    </location>
</feature>
<protein>
    <submittedName>
        <fullName evidence="4">Uncharacterized protein</fullName>
    </submittedName>
</protein>